<dbReference type="InterPro" id="IPR015943">
    <property type="entry name" value="WD40/YVTN_repeat-like_dom_sf"/>
</dbReference>
<organism evidence="2 3">
    <name type="scientific">Coniosporium apollinis</name>
    <dbReference type="NCBI Taxonomy" id="61459"/>
    <lineage>
        <taxon>Eukaryota</taxon>
        <taxon>Fungi</taxon>
        <taxon>Dikarya</taxon>
        <taxon>Ascomycota</taxon>
        <taxon>Pezizomycotina</taxon>
        <taxon>Dothideomycetes</taxon>
        <taxon>Dothideomycetes incertae sedis</taxon>
        <taxon>Coniosporium</taxon>
    </lineage>
</organism>
<dbReference type="Gene3D" id="2.130.10.10">
    <property type="entry name" value="YVTN repeat-like/Quinoprotein amine dehydrogenase"/>
    <property type="match status" value="1"/>
</dbReference>
<proteinExistence type="predicted"/>
<feature type="region of interest" description="Disordered" evidence="1">
    <location>
        <begin position="89"/>
        <end position="126"/>
    </location>
</feature>
<reference evidence="2" key="1">
    <citation type="submission" date="2022-10" db="EMBL/GenBank/DDBJ databases">
        <title>Culturing micro-colonial fungi from biological soil crusts in the Mojave desert and describing Neophaeococcomyces mojavensis, and introducing the new genera and species Taxawa tesnikishii.</title>
        <authorList>
            <person name="Kurbessoian T."/>
            <person name="Stajich J.E."/>
        </authorList>
    </citation>
    <scope>NUCLEOTIDE SEQUENCE</scope>
    <source>
        <strain evidence="2">TK_1</strain>
    </source>
</reference>
<comment type="caution">
    <text evidence="2">The sequence shown here is derived from an EMBL/GenBank/DDBJ whole genome shotgun (WGS) entry which is preliminary data.</text>
</comment>
<evidence type="ECO:0008006" key="4">
    <source>
        <dbReference type="Google" id="ProtNLM"/>
    </source>
</evidence>
<name>A0ABQ9NJV1_9PEZI</name>
<dbReference type="Proteomes" id="UP001172684">
    <property type="component" value="Unassembled WGS sequence"/>
</dbReference>
<evidence type="ECO:0000313" key="3">
    <source>
        <dbReference type="Proteomes" id="UP001172684"/>
    </source>
</evidence>
<feature type="region of interest" description="Disordered" evidence="1">
    <location>
        <begin position="349"/>
        <end position="372"/>
    </location>
</feature>
<sequence>MPIRMKPHVSRKGKNVQLSYDLPYRINCAKVYPVKSPSGSTIIIYGHNAGLTVLWRGGKPLKPTVTSKDASAQAQSNGNQDDAVMIIDSDDEAPPVPSSSQPQYDAGLESEDEEHDPSEPYPPVVQHLDLPLPAEVLHLSVPRLPPSNLLRSGENHPSIFSHKIVLSVACTDCTIRVLALPLTPPSAVRKSKQEAGSGIGFFGREQLELASQHGHQSMPDNLSMTWTSRQPLPAAHDLDPYDEEDTDDAGSGRGSLVARDRSRSRDRSDMQEWDLLVASHSSEAAGLLIISRVMLPLDGSLSSGQMVPFQVRYLRSPAVKIAFNPTIYPYNRHTQLLVAERTGAVRVYDPLSSPSRRPRSSSRSNVSFNPQAAPGGSWLGTFLTNYRSQGDPSAISPAVTQRKRILDAQWASSGKSIVALLSDGEWGVWDIDGSGPTSVSRTSANTSPISFALRGSVGASSSSLVPSSSTVDRFRGSSTSLAPMTPNTRRTKEESLFSGHISSHPGAPKGGICVSSTASNTGGAPYDSILIWYDNSVYRIPNLQQYWARTTSGNTGSLYGSGLARIESLDLQGEFINGIEQFELESTAAKITNQRDLLVVAERRLILLGNEIKSGKDVTLFRSEQEQDGQIKSADQKMLASQELDLAGMGRVLDGMNGASNGIQTGLGKRVGFAA</sequence>
<protein>
    <recommendedName>
        <fullName evidence="4">BCAS3 domain-containing protein</fullName>
    </recommendedName>
</protein>
<gene>
    <name evidence="2" type="ORF">H2201_007187</name>
</gene>
<feature type="region of interest" description="Disordered" evidence="1">
    <location>
        <begin position="233"/>
        <end position="264"/>
    </location>
</feature>
<accession>A0ABQ9NJV1</accession>
<evidence type="ECO:0000256" key="1">
    <source>
        <dbReference type="SAM" id="MobiDB-lite"/>
    </source>
</evidence>
<keyword evidence="3" id="KW-1185">Reference proteome</keyword>
<evidence type="ECO:0000313" key="2">
    <source>
        <dbReference type="EMBL" id="KAJ9659751.1"/>
    </source>
</evidence>
<dbReference type="EMBL" id="JAPDRL010000072">
    <property type="protein sequence ID" value="KAJ9659751.1"/>
    <property type="molecule type" value="Genomic_DNA"/>
</dbReference>